<organism evidence="2 3">
    <name type="scientific">Glutamicibacter nicotianae</name>
    <name type="common">Arthrobacter nicotianae</name>
    <dbReference type="NCBI Taxonomy" id="37929"/>
    <lineage>
        <taxon>Bacteria</taxon>
        <taxon>Bacillati</taxon>
        <taxon>Actinomycetota</taxon>
        <taxon>Actinomycetes</taxon>
        <taxon>Micrococcales</taxon>
        <taxon>Micrococcaceae</taxon>
        <taxon>Glutamicibacter</taxon>
    </lineage>
</organism>
<sequence length="63" mass="6663">MLESSNDGADKYFSLTVGPIADRHQVVRIGAAEQLPLDSAAQASGSSVQQPSALAQDSLDDWF</sequence>
<accession>A0ABQ0RGF2</accession>
<gene>
    <name evidence="2" type="ORF">ANI01nite_00300</name>
</gene>
<evidence type="ECO:0000313" key="3">
    <source>
        <dbReference type="Proteomes" id="UP000316242"/>
    </source>
</evidence>
<feature type="compositionally biased region" description="Low complexity" evidence="1">
    <location>
        <begin position="40"/>
        <end position="53"/>
    </location>
</feature>
<dbReference type="EMBL" id="BJNE01000001">
    <property type="protein sequence ID" value="GEC10827.1"/>
    <property type="molecule type" value="Genomic_DNA"/>
</dbReference>
<evidence type="ECO:0000256" key="1">
    <source>
        <dbReference type="SAM" id="MobiDB-lite"/>
    </source>
</evidence>
<comment type="caution">
    <text evidence="2">The sequence shown here is derived from an EMBL/GenBank/DDBJ whole genome shotgun (WGS) entry which is preliminary data.</text>
</comment>
<evidence type="ECO:0000313" key="2">
    <source>
        <dbReference type="EMBL" id="GEC10827.1"/>
    </source>
</evidence>
<keyword evidence="3" id="KW-1185">Reference proteome</keyword>
<feature type="region of interest" description="Disordered" evidence="1">
    <location>
        <begin position="40"/>
        <end position="63"/>
    </location>
</feature>
<name>A0ABQ0RGF2_GLUNI</name>
<dbReference type="Proteomes" id="UP000316242">
    <property type="component" value="Unassembled WGS sequence"/>
</dbReference>
<protein>
    <submittedName>
        <fullName evidence="2">Uncharacterized protein</fullName>
    </submittedName>
</protein>
<proteinExistence type="predicted"/>
<reference evidence="2 3" key="1">
    <citation type="submission" date="2019-06" db="EMBL/GenBank/DDBJ databases">
        <title>Whole genome shotgun sequence of Glutamicibacter nicotianae NBRC 14234.</title>
        <authorList>
            <person name="Hosoyama A."/>
            <person name="Uohara A."/>
            <person name="Ohji S."/>
            <person name="Ichikawa N."/>
        </authorList>
    </citation>
    <scope>NUCLEOTIDE SEQUENCE [LARGE SCALE GENOMIC DNA]</scope>
    <source>
        <strain evidence="2 3">NBRC 14234</strain>
    </source>
</reference>
<dbReference type="RefSeq" id="WP_038990840.1">
    <property type="nucleotide sequence ID" value="NZ_BAAAWM010000001.1"/>
</dbReference>